<dbReference type="EMBL" id="JAENGZ010000182">
    <property type="protein sequence ID" value="KAG6966181.1"/>
    <property type="molecule type" value="Genomic_DNA"/>
</dbReference>
<dbReference type="PANTHER" id="PTHR40866:SF1">
    <property type="entry name" value="BED-TYPE DOMAIN-CONTAINING PROTEIN"/>
    <property type="match status" value="1"/>
</dbReference>
<reference evidence="1" key="1">
    <citation type="submission" date="2021-01" db="EMBL/GenBank/DDBJ databases">
        <title>Phytophthora aleatoria, a newly-described species from Pinus radiata is distinct from Phytophthora cactorum isolates based on comparative genomics.</title>
        <authorList>
            <person name="Mcdougal R."/>
            <person name="Panda P."/>
            <person name="Williams N."/>
            <person name="Studholme D.J."/>
        </authorList>
    </citation>
    <scope>NUCLEOTIDE SEQUENCE</scope>
    <source>
        <strain evidence="1">NZFS 3830</strain>
    </source>
</reference>
<comment type="caution">
    <text evidence="1">The sequence shown here is derived from an EMBL/GenBank/DDBJ whole genome shotgun (WGS) entry which is preliminary data.</text>
</comment>
<evidence type="ECO:0000313" key="1">
    <source>
        <dbReference type="EMBL" id="KAG6966181.1"/>
    </source>
</evidence>
<dbReference type="OrthoDB" id="118864at2759"/>
<proteinExistence type="predicted"/>
<dbReference type="VEuPathDB" id="FungiDB:PC110_g5669"/>
<name>A0A8T1UQ16_9STRA</name>
<protein>
    <submittedName>
        <fullName evidence="1">Uncharacterized protein</fullName>
    </submittedName>
</protein>
<gene>
    <name evidence="1" type="ORF">JG687_00005010</name>
</gene>
<organism evidence="1 2">
    <name type="scientific">Phytophthora cactorum</name>
    <dbReference type="NCBI Taxonomy" id="29920"/>
    <lineage>
        <taxon>Eukaryota</taxon>
        <taxon>Sar</taxon>
        <taxon>Stramenopiles</taxon>
        <taxon>Oomycota</taxon>
        <taxon>Peronosporomycetes</taxon>
        <taxon>Peronosporales</taxon>
        <taxon>Peronosporaceae</taxon>
        <taxon>Phytophthora</taxon>
    </lineage>
</organism>
<accession>A0A8T1UQ16</accession>
<dbReference type="AlphaFoldDB" id="A0A8T1UQ16"/>
<dbReference type="PANTHER" id="PTHR40866">
    <property type="entry name" value="BED-TYPE DOMAIN-CONTAINING PROTEIN"/>
    <property type="match status" value="1"/>
</dbReference>
<sequence length="421" mass="47547">MVANREPCAFFFQPLGEALHRCKICGADRKQLPGTGYSNLFSHLVSRHEDFRAEYDTHHRGTERSLQDFGFVFEKTPHRYQWLRWVVERSMPLSEVDDERTRAMDKWRPTNSKAVKKDVITVAPNLGSVISEEMGDEIGVILYTVDGRLRRTLLVVSPLDDGNQDADAHIALFRNVLDVYNKTIDVIRFLVADNCNTNRSIATKLGVPLINSLMHQLRLPNNASELAKLTPLRAKARNVTRWSSTYGMLQRYVKIRAYIRQLGAVEDLTPRSGKHKKLVSLLSHLEKFESVCKHLQSEATSMSEICNGEKLSTAESVALRRLGRSRSDEGLGTAGRKRKERQESYAAQIIQQGRVKRRAGGSAVYSALATQIPPTSNACERLISESKVILTPQRSSILPAHFEMLAFLRANKDMWDITSLA</sequence>
<dbReference type="Proteomes" id="UP000688947">
    <property type="component" value="Unassembled WGS sequence"/>
</dbReference>
<evidence type="ECO:0000313" key="2">
    <source>
        <dbReference type="Proteomes" id="UP000688947"/>
    </source>
</evidence>